<evidence type="ECO:0000256" key="2">
    <source>
        <dbReference type="SAM" id="MobiDB-lite"/>
    </source>
</evidence>
<accession>A0AAW0MS66</accession>
<feature type="transmembrane region" description="Helical" evidence="3">
    <location>
        <begin position="56"/>
        <end position="74"/>
    </location>
</feature>
<keyword evidence="3" id="KW-1133">Transmembrane helix</keyword>
<keyword evidence="1" id="KW-0343">GTPase activation</keyword>
<dbReference type="SMART" id="SM00164">
    <property type="entry name" value="TBC"/>
    <property type="match status" value="1"/>
</dbReference>
<keyword evidence="3" id="KW-0812">Transmembrane</keyword>
<feature type="domain" description="Rab-GAP TBC" evidence="4">
    <location>
        <begin position="236"/>
        <end position="441"/>
    </location>
</feature>
<dbReference type="InterPro" id="IPR000195">
    <property type="entry name" value="Rab-GAP-TBC_dom"/>
</dbReference>
<sequence length="538" mass="62292">MWGHWITTEDFFMHMSTDLLSKINVDVTFAAFSLFMELNILLSTPNSDARESHRNTAKMFIIICVCICISTVFYNQYLKESKLNLNSLKTKKASSFHEFARSTNDAWDLEDEEDEDLVSASALSLSKNKQPLHSSSDTALPRSQPQDQTDSPQDRSELHNGTMVQSSSDSDLSSAPRPLSLPPRPIIPLVARISDQNSSGAPPMTVREKSRLDKFRALLSANNTDLDELRKHSWSGIPREVRPITWRLLSGYLPANRERREHVLQRKREEYFGFIEQYYDSRNEEPHRDTYRQIHIDIPRTNPLIPLFQQPAVQEGINDLVTPFFVVFLSEFVEEKHMENFDVAALPVETQRNIEADSFWCMSKLLDGIQDNYTFAQPGIQNKVKALEELISRIDEDVHVHFHRYEVEYLQFAFRWMNNLLMRELPLRCTIRLWDTYQAESEGFSHFHLYVCAAFLIKWRKEILSIADSVLSLKDSSIADFQVLSSKEILSIADFQGLLMLLQNLPTIHWGNEEVGLLLAEAYRLKYMFADAPSHYKR</sequence>
<dbReference type="SUPFAM" id="SSF47923">
    <property type="entry name" value="Ypt/Rab-GAP domain of gyp1p"/>
    <property type="match status" value="3"/>
</dbReference>
<evidence type="ECO:0000256" key="3">
    <source>
        <dbReference type="SAM" id="Phobius"/>
    </source>
</evidence>
<reference evidence="6" key="1">
    <citation type="submission" date="2024-04" db="EMBL/GenBank/DDBJ databases">
        <title>Salinicola lusitanus LLJ914,a marine bacterium isolated from the Okinawa Trough.</title>
        <authorList>
            <person name="Li J."/>
        </authorList>
    </citation>
    <scope>NUCLEOTIDE SEQUENCE [LARGE SCALE GENOMIC DNA]</scope>
</reference>
<dbReference type="Proteomes" id="UP001460270">
    <property type="component" value="Unassembled WGS sequence"/>
</dbReference>
<feature type="region of interest" description="Disordered" evidence="2">
    <location>
        <begin position="127"/>
        <end position="183"/>
    </location>
</feature>
<feature type="compositionally biased region" description="Low complexity" evidence="2">
    <location>
        <begin position="166"/>
        <end position="178"/>
    </location>
</feature>
<dbReference type="PROSITE" id="PS50086">
    <property type="entry name" value="TBC_RABGAP"/>
    <property type="match status" value="1"/>
</dbReference>
<keyword evidence="6" id="KW-1185">Reference proteome</keyword>
<evidence type="ECO:0000259" key="4">
    <source>
        <dbReference type="PROSITE" id="PS50086"/>
    </source>
</evidence>
<dbReference type="Gene3D" id="1.10.10.750">
    <property type="entry name" value="Ypt/Rab-GAP domain of gyp1p, domain 1"/>
    <property type="match status" value="1"/>
</dbReference>
<name>A0AAW0MS66_9GOBI</name>
<dbReference type="Pfam" id="PF00566">
    <property type="entry name" value="RabGAP-TBC"/>
    <property type="match status" value="1"/>
</dbReference>
<dbReference type="PANTHER" id="PTHR22957">
    <property type="entry name" value="TBC1 DOMAIN FAMILY MEMBER GTPASE-ACTIVATING PROTEIN"/>
    <property type="match status" value="1"/>
</dbReference>
<feature type="compositionally biased region" description="Low complexity" evidence="2">
    <location>
        <begin position="141"/>
        <end position="151"/>
    </location>
</feature>
<proteinExistence type="predicted"/>
<gene>
    <name evidence="5" type="ORF">WMY93_027172</name>
</gene>
<dbReference type="Gene3D" id="1.10.472.80">
    <property type="entry name" value="Ypt/Rab-GAP domain of gyp1p, domain 3"/>
    <property type="match status" value="1"/>
</dbReference>
<feature type="compositionally biased region" description="Polar residues" evidence="2">
    <location>
        <begin position="127"/>
        <end position="138"/>
    </location>
</feature>
<dbReference type="EMBL" id="JBBPFD010000020">
    <property type="protein sequence ID" value="KAK7884049.1"/>
    <property type="molecule type" value="Genomic_DNA"/>
</dbReference>
<dbReference type="GO" id="GO:0005096">
    <property type="term" value="F:GTPase activator activity"/>
    <property type="evidence" value="ECO:0007669"/>
    <property type="project" value="UniProtKB-KW"/>
</dbReference>
<dbReference type="AlphaFoldDB" id="A0AAW0MS66"/>
<protein>
    <recommendedName>
        <fullName evidence="4">Rab-GAP TBC domain-containing protein</fullName>
    </recommendedName>
</protein>
<organism evidence="5 6">
    <name type="scientific">Mugilogobius chulae</name>
    <name type="common">yellowstripe goby</name>
    <dbReference type="NCBI Taxonomy" id="88201"/>
    <lineage>
        <taxon>Eukaryota</taxon>
        <taxon>Metazoa</taxon>
        <taxon>Chordata</taxon>
        <taxon>Craniata</taxon>
        <taxon>Vertebrata</taxon>
        <taxon>Euteleostomi</taxon>
        <taxon>Actinopterygii</taxon>
        <taxon>Neopterygii</taxon>
        <taxon>Teleostei</taxon>
        <taxon>Neoteleostei</taxon>
        <taxon>Acanthomorphata</taxon>
        <taxon>Gobiaria</taxon>
        <taxon>Gobiiformes</taxon>
        <taxon>Gobioidei</taxon>
        <taxon>Gobiidae</taxon>
        <taxon>Gobionellinae</taxon>
        <taxon>Mugilogobius</taxon>
    </lineage>
</organism>
<dbReference type="InterPro" id="IPR035969">
    <property type="entry name" value="Rab-GAP_TBC_sf"/>
</dbReference>
<dbReference type="FunFam" id="1.10.10.750:FF:000009">
    <property type="entry name" value="TBC1 domain family member 22A"/>
    <property type="match status" value="1"/>
</dbReference>
<dbReference type="Gene3D" id="1.10.8.270">
    <property type="entry name" value="putative rabgap domain of human tbc1 domain family member 14 like domains"/>
    <property type="match status" value="1"/>
</dbReference>
<evidence type="ECO:0000256" key="1">
    <source>
        <dbReference type="ARBA" id="ARBA00022468"/>
    </source>
</evidence>
<evidence type="ECO:0000313" key="6">
    <source>
        <dbReference type="Proteomes" id="UP001460270"/>
    </source>
</evidence>
<evidence type="ECO:0000313" key="5">
    <source>
        <dbReference type="EMBL" id="KAK7884049.1"/>
    </source>
</evidence>
<dbReference type="PANTHER" id="PTHR22957:SF462">
    <property type="entry name" value="TBC1 DOMAIN FAMILY MEMBER 22B"/>
    <property type="match status" value="1"/>
</dbReference>
<keyword evidence="3" id="KW-0472">Membrane</keyword>
<comment type="caution">
    <text evidence="5">The sequence shown here is derived from an EMBL/GenBank/DDBJ whole genome shotgun (WGS) entry which is preliminary data.</text>
</comment>